<dbReference type="GO" id="GO:0033281">
    <property type="term" value="C:TAT protein transport complex"/>
    <property type="evidence" value="ECO:0007669"/>
    <property type="project" value="UniProtKB-UniRule"/>
</dbReference>
<dbReference type="NCBIfam" id="TIGR01411">
    <property type="entry name" value="tatAE"/>
    <property type="match status" value="1"/>
</dbReference>
<dbReference type="Pfam" id="PF02416">
    <property type="entry name" value="TatA_B_E"/>
    <property type="match status" value="1"/>
</dbReference>
<dbReference type="HAMAP" id="MF_00236">
    <property type="entry name" value="TatA_E"/>
    <property type="match status" value="1"/>
</dbReference>
<keyword evidence="7 9" id="KW-0811">Translocation</keyword>
<dbReference type="RefSeq" id="WP_149430805.1">
    <property type="nucleotide sequence ID" value="NZ_VLNY01000005.1"/>
</dbReference>
<reference evidence="10 11" key="1">
    <citation type="submission" date="2019-07" db="EMBL/GenBank/DDBJ databases">
        <title>Rhodococcus cavernicolus sp. nov., isolated from a cave.</title>
        <authorList>
            <person name="Lee S.D."/>
        </authorList>
    </citation>
    <scope>NUCLEOTIDE SEQUENCE [LARGE SCALE GENOMIC DNA]</scope>
    <source>
        <strain evidence="10 11">C1-24</strain>
    </source>
</reference>
<keyword evidence="3 9" id="KW-1003">Cell membrane</keyword>
<evidence type="ECO:0000313" key="11">
    <source>
        <dbReference type="Proteomes" id="UP000322244"/>
    </source>
</evidence>
<protein>
    <recommendedName>
        <fullName evidence="9">Sec-independent protein translocase protein TatA</fullName>
    </recommendedName>
</protein>
<evidence type="ECO:0000256" key="6">
    <source>
        <dbReference type="ARBA" id="ARBA00022989"/>
    </source>
</evidence>
<comment type="function">
    <text evidence="9">Part of the twin-arginine translocation (Tat) system that transports large folded proteins containing a characteristic twin-arginine motif in their signal peptide across membranes. TatA could form the protein-conducting channel of the Tat system.</text>
</comment>
<evidence type="ECO:0000256" key="7">
    <source>
        <dbReference type="ARBA" id="ARBA00023010"/>
    </source>
</evidence>
<evidence type="ECO:0000256" key="4">
    <source>
        <dbReference type="ARBA" id="ARBA00022692"/>
    </source>
</evidence>
<gene>
    <name evidence="9 10" type="primary">tatA</name>
    <name evidence="10" type="ORF">FOY51_13830</name>
</gene>
<keyword evidence="6 9" id="KW-1133">Transmembrane helix</keyword>
<keyword evidence="5 9" id="KW-0653">Protein transport</keyword>
<keyword evidence="11" id="KW-1185">Reference proteome</keyword>
<keyword evidence="4 9" id="KW-0812">Transmembrane</keyword>
<sequence>MGAMSPWHWAIVIVVLVVVFGSKRLPGAARGLGQSLRIFTSEMKELQGEELQRDGSAEGAPRESD</sequence>
<dbReference type="Proteomes" id="UP000322244">
    <property type="component" value="Unassembled WGS sequence"/>
</dbReference>
<dbReference type="Gene3D" id="1.20.5.3310">
    <property type="match status" value="1"/>
</dbReference>
<evidence type="ECO:0000256" key="9">
    <source>
        <dbReference type="HAMAP-Rule" id="MF_00236"/>
    </source>
</evidence>
<comment type="caution">
    <text evidence="10">The sequence shown here is derived from an EMBL/GenBank/DDBJ whole genome shotgun (WGS) entry which is preliminary data.</text>
</comment>
<evidence type="ECO:0000256" key="1">
    <source>
        <dbReference type="ARBA" id="ARBA00004162"/>
    </source>
</evidence>
<name>A0A5A7SEV1_9NOCA</name>
<evidence type="ECO:0000313" key="10">
    <source>
        <dbReference type="EMBL" id="KAA0022751.1"/>
    </source>
</evidence>
<keyword evidence="8 9" id="KW-0472">Membrane</keyword>
<evidence type="ECO:0000256" key="5">
    <source>
        <dbReference type="ARBA" id="ARBA00022927"/>
    </source>
</evidence>
<dbReference type="OrthoDB" id="5245163at2"/>
<dbReference type="InterPro" id="IPR003369">
    <property type="entry name" value="TatA/B/E"/>
</dbReference>
<dbReference type="GO" id="GO:0008320">
    <property type="term" value="F:protein transmembrane transporter activity"/>
    <property type="evidence" value="ECO:0007669"/>
    <property type="project" value="UniProtKB-UniRule"/>
</dbReference>
<proteinExistence type="inferred from homology"/>
<comment type="subunit">
    <text evidence="9">The Tat system comprises two distinct complexes: a TatABC complex, containing multiple copies of TatA, TatB and TatC subunits, and a separate TatA complex, containing only TatA subunits. Substrates initially bind to the TatABC complex, which probably triggers association of the separate TatA complex to form the active translocon.</text>
</comment>
<accession>A0A5A7SEV1</accession>
<comment type="subcellular location">
    <subcellularLocation>
        <location evidence="1 9">Cell membrane</location>
        <topology evidence="1 9">Single-pass membrane protein</topology>
    </subcellularLocation>
</comment>
<evidence type="ECO:0000256" key="3">
    <source>
        <dbReference type="ARBA" id="ARBA00022475"/>
    </source>
</evidence>
<dbReference type="NCBIfam" id="NF001854">
    <property type="entry name" value="PRK00575.1"/>
    <property type="match status" value="1"/>
</dbReference>
<dbReference type="EMBL" id="VLNY01000005">
    <property type="protein sequence ID" value="KAA0022751.1"/>
    <property type="molecule type" value="Genomic_DNA"/>
</dbReference>
<organism evidence="10 11">
    <name type="scientific">Antrihabitans cavernicola</name>
    <dbReference type="NCBI Taxonomy" id="2495913"/>
    <lineage>
        <taxon>Bacteria</taxon>
        <taxon>Bacillati</taxon>
        <taxon>Actinomycetota</taxon>
        <taxon>Actinomycetes</taxon>
        <taxon>Mycobacteriales</taxon>
        <taxon>Nocardiaceae</taxon>
        <taxon>Antrihabitans</taxon>
    </lineage>
</organism>
<evidence type="ECO:0000256" key="2">
    <source>
        <dbReference type="ARBA" id="ARBA00022448"/>
    </source>
</evidence>
<evidence type="ECO:0000256" key="8">
    <source>
        <dbReference type="ARBA" id="ARBA00023136"/>
    </source>
</evidence>
<dbReference type="PANTHER" id="PTHR42982:SF8">
    <property type="entry name" value="SEC-INDEPENDENT PROTEIN TRANSLOCASE PROTEIN TATA"/>
    <property type="match status" value="1"/>
</dbReference>
<dbReference type="AlphaFoldDB" id="A0A5A7SEV1"/>
<dbReference type="PANTHER" id="PTHR42982">
    <property type="entry name" value="SEC-INDEPENDENT PROTEIN TRANSLOCASE PROTEIN TATA"/>
    <property type="match status" value="1"/>
</dbReference>
<feature type="transmembrane region" description="Helical" evidence="9">
    <location>
        <begin position="6"/>
        <end position="22"/>
    </location>
</feature>
<comment type="similarity">
    <text evidence="9">Belongs to the TatA/E family.</text>
</comment>
<dbReference type="InterPro" id="IPR006312">
    <property type="entry name" value="TatA/E"/>
</dbReference>
<dbReference type="GO" id="GO:0043953">
    <property type="term" value="P:protein transport by the Tat complex"/>
    <property type="evidence" value="ECO:0007669"/>
    <property type="project" value="UniProtKB-UniRule"/>
</dbReference>
<keyword evidence="2 9" id="KW-0813">Transport</keyword>